<comment type="caution">
    <text evidence="2">The sequence shown here is derived from an EMBL/GenBank/DDBJ whole genome shotgun (WGS) entry which is preliminary data.</text>
</comment>
<feature type="coiled-coil region" evidence="1">
    <location>
        <begin position="14"/>
        <end position="48"/>
    </location>
</feature>
<evidence type="ECO:0000256" key="1">
    <source>
        <dbReference type="SAM" id="Coils"/>
    </source>
</evidence>
<reference evidence="2 3" key="1">
    <citation type="journal article" date="2016" name="Nat. Commun.">
        <title>Thousands of microbial genomes shed light on interconnected biogeochemical processes in an aquifer system.</title>
        <authorList>
            <person name="Anantharaman K."/>
            <person name="Brown C.T."/>
            <person name="Hug L.A."/>
            <person name="Sharon I."/>
            <person name="Castelle C.J."/>
            <person name="Probst A.J."/>
            <person name="Thomas B.C."/>
            <person name="Singh A."/>
            <person name="Wilkins M.J."/>
            <person name="Karaoz U."/>
            <person name="Brodie E.L."/>
            <person name="Williams K.H."/>
            <person name="Hubbard S.S."/>
            <person name="Banfield J.F."/>
        </authorList>
    </citation>
    <scope>NUCLEOTIDE SEQUENCE [LARGE SCALE GENOMIC DNA]</scope>
</reference>
<evidence type="ECO:0000313" key="2">
    <source>
        <dbReference type="EMBL" id="OGZ32579.1"/>
    </source>
</evidence>
<accession>A0A1G2F3H5</accession>
<dbReference type="Proteomes" id="UP000177810">
    <property type="component" value="Unassembled WGS sequence"/>
</dbReference>
<gene>
    <name evidence="2" type="ORF">A2V69_01165</name>
</gene>
<keyword evidence="1" id="KW-0175">Coiled coil</keyword>
<sequence>MKILKKISKKLCQVARLLHYIRETRKENQELSQQNEELKKDNYRLTIENKHLINLNEQLQKNLYECLEEMPK</sequence>
<evidence type="ECO:0000313" key="3">
    <source>
        <dbReference type="Proteomes" id="UP000177810"/>
    </source>
</evidence>
<dbReference type="EMBL" id="MHMT01000017">
    <property type="protein sequence ID" value="OGZ32579.1"/>
    <property type="molecule type" value="Genomic_DNA"/>
</dbReference>
<name>A0A1G2F3H5_9BACT</name>
<dbReference type="AlphaFoldDB" id="A0A1G2F3H5"/>
<proteinExistence type="predicted"/>
<organism evidence="2 3">
    <name type="scientific">Candidatus Portnoybacteria bacterium RBG_13_40_8</name>
    <dbReference type="NCBI Taxonomy" id="1801990"/>
    <lineage>
        <taxon>Bacteria</taxon>
        <taxon>Candidatus Portnoyibacteriota</taxon>
    </lineage>
</organism>
<protein>
    <submittedName>
        <fullName evidence="2">Uncharacterized protein</fullName>
    </submittedName>
</protein>